<comment type="caution">
    <text evidence="3">The sequence shown here is derived from an EMBL/GenBank/DDBJ whole genome shotgun (WGS) entry which is preliminary data.</text>
</comment>
<dbReference type="RefSeq" id="WP_377772791.1">
    <property type="nucleotide sequence ID" value="NZ_JBHUHO010000030.1"/>
</dbReference>
<keyword evidence="1" id="KW-0472">Membrane</keyword>
<evidence type="ECO:0000313" key="3">
    <source>
        <dbReference type="EMBL" id="MFD2116536.1"/>
    </source>
</evidence>
<accession>A0ABW4YLC3</accession>
<keyword evidence="1" id="KW-0812">Transmembrane</keyword>
<gene>
    <name evidence="3" type="ORF">ACFSJH_12460</name>
</gene>
<sequence length="172" mass="19728">MRIPLFAKFTKAMQFVGVLLVGIILGAALYHSLSLASLEKLMNERTILQAKLTQYEEDITHLNQFKDQHTVIKSILPRIENEKGQTSERPLLDQLTETEIIKRVKEDLSVFLGRSIFDIDSNAQFARKLLEKKVYSDINQKDYVIEIKTVLVVDNVLQVWLTVRTSIKKPAS</sequence>
<evidence type="ECO:0000313" key="4">
    <source>
        <dbReference type="Proteomes" id="UP001597362"/>
    </source>
</evidence>
<keyword evidence="4" id="KW-1185">Reference proteome</keyword>
<keyword evidence="1" id="KW-1133">Transmembrane helix</keyword>
<evidence type="ECO:0000259" key="2">
    <source>
        <dbReference type="Pfam" id="PF26347"/>
    </source>
</evidence>
<dbReference type="InterPro" id="IPR058620">
    <property type="entry name" value="YtrI_C"/>
</dbReference>
<proteinExistence type="predicted"/>
<name>A0ABW4YLC3_9BACL</name>
<evidence type="ECO:0000256" key="1">
    <source>
        <dbReference type="SAM" id="Phobius"/>
    </source>
</evidence>
<feature type="domain" description="Sporulation membrane protein YtrI C-terminal" evidence="2">
    <location>
        <begin position="86"/>
        <end position="163"/>
    </location>
</feature>
<dbReference type="EMBL" id="JBHUHO010000030">
    <property type="protein sequence ID" value="MFD2116536.1"/>
    <property type="molecule type" value="Genomic_DNA"/>
</dbReference>
<dbReference type="Pfam" id="PF26347">
    <property type="entry name" value="YtrI_sporulation"/>
    <property type="match status" value="1"/>
</dbReference>
<feature type="transmembrane region" description="Helical" evidence="1">
    <location>
        <begin position="12"/>
        <end position="33"/>
    </location>
</feature>
<reference evidence="4" key="1">
    <citation type="journal article" date="2019" name="Int. J. Syst. Evol. Microbiol.">
        <title>The Global Catalogue of Microorganisms (GCM) 10K type strain sequencing project: providing services to taxonomists for standard genome sequencing and annotation.</title>
        <authorList>
            <consortium name="The Broad Institute Genomics Platform"/>
            <consortium name="The Broad Institute Genome Sequencing Center for Infectious Disease"/>
            <person name="Wu L."/>
            <person name="Ma J."/>
        </authorList>
    </citation>
    <scope>NUCLEOTIDE SEQUENCE [LARGE SCALE GENOMIC DNA]</scope>
    <source>
        <strain evidence="4">GH52</strain>
    </source>
</reference>
<organism evidence="3 4">
    <name type="scientific">Paenibacillus yanchengensis</name>
    <dbReference type="NCBI Taxonomy" id="2035833"/>
    <lineage>
        <taxon>Bacteria</taxon>
        <taxon>Bacillati</taxon>
        <taxon>Bacillota</taxon>
        <taxon>Bacilli</taxon>
        <taxon>Bacillales</taxon>
        <taxon>Paenibacillaceae</taxon>
        <taxon>Paenibacillus</taxon>
    </lineage>
</organism>
<dbReference type="Proteomes" id="UP001597362">
    <property type="component" value="Unassembled WGS sequence"/>
</dbReference>
<protein>
    <recommendedName>
        <fullName evidence="2">Sporulation membrane protein YtrI C-terminal domain-containing protein</fullName>
    </recommendedName>
</protein>